<dbReference type="Pfam" id="PF00480">
    <property type="entry name" value="ROK"/>
    <property type="match status" value="1"/>
</dbReference>
<evidence type="ECO:0000256" key="2">
    <source>
        <dbReference type="SAM" id="MobiDB-lite"/>
    </source>
</evidence>
<dbReference type="AlphaFoldDB" id="A0A2Z3YV40"/>
<dbReference type="InterPro" id="IPR049874">
    <property type="entry name" value="ROK_cs"/>
</dbReference>
<sequence length="347" mass="36127">MDPDVSTSERLTIGIDIGGTNLRAAVVDAGGRIIDVEQLPTPSSVPALETAISHVVAALRSRHRVTAVGLAVAGFITADRTSVRFAPHLPWRDMEVRDRLSRILGLPVVLEHDANAAAWGEQILGPGGDAGTWAYFAVGTGIGGALVTGGRIYRGEFGTAPEFGHLTVVRGGRSCPCGKRGCLERYCSGSALELTAREFIATGRHPDSALAEHYHSTPEGITGRTVVSLARSGDILAGEVIEDFGRWLGRGLAVVQEILDPGLIVLGGGVSRDADLFLDVAVEEMALNVVGAGYRPLARVETGVLGADAGMIGVALLAGAVDARPDTGSDARPETGSDSRVDSRVNP</sequence>
<reference evidence="4" key="1">
    <citation type="submission" date="2017-11" db="EMBL/GenBank/DDBJ databases">
        <title>Otitis media/interna in a cat caused by the recently described species Corynebacterium provencense.</title>
        <authorList>
            <person name="Kittl S."/>
            <person name="Brodard I."/>
            <person name="Rychener L."/>
            <person name="Jores J."/>
            <person name="Roosje P."/>
            <person name="Gobeli Brawand S."/>
        </authorList>
    </citation>
    <scope>NUCLEOTIDE SEQUENCE [LARGE SCALE GENOMIC DNA]</scope>
    <source>
        <strain evidence="4">17KM38</strain>
    </source>
</reference>
<dbReference type="KEGG" id="cpre:Csp1_16720"/>
<dbReference type="PROSITE" id="PS01125">
    <property type="entry name" value="ROK"/>
    <property type="match status" value="1"/>
</dbReference>
<dbReference type="EMBL" id="CP024988">
    <property type="protein sequence ID" value="AWT26454.1"/>
    <property type="molecule type" value="Genomic_DNA"/>
</dbReference>
<organism evidence="3 4">
    <name type="scientific">Corynebacterium provencense</name>
    <dbReference type="NCBI Taxonomy" id="1737425"/>
    <lineage>
        <taxon>Bacteria</taxon>
        <taxon>Bacillati</taxon>
        <taxon>Actinomycetota</taxon>
        <taxon>Actinomycetes</taxon>
        <taxon>Mycobacteriales</taxon>
        <taxon>Corynebacteriaceae</taxon>
        <taxon>Corynebacterium</taxon>
    </lineage>
</organism>
<gene>
    <name evidence="3" type="primary">glkA</name>
    <name evidence="3" type="ORF">Csp1_16720</name>
</gene>
<dbReference type="InterPro" id="IPR043129">
    <property type="entry name" value="ATPase_NBD"/>
</dbReference>
<proteinExistence type="inferred from homology"/>
<dbReference type="Proteomes" id="UP000247696">
    <property type="component" value="Chromosome"/>
</dbReference>
<dbReference type="STRING" id="1737425.GCA_900049755_02598"/>
<protein>
    <submittedName>
        <fullName evidence="3">Glucokinase</fullName>
        <ecNumber evidence="3">2.7.1.2</ecNumber>
    </submittedName>
</protein>
<dbReference type="SUPFAM" id="SSF53067">
    <property type="entry name" value="Actin-like ATPase domain"/>
    <property type="match status" value="1"/>
</dbReference>
<keyword evidence="3" id="KW-0418">Kinase</keyword>
<dbReference type="PANTHER" id="PTHR18964:SF173">
    <property type="entry name" value="GLUCOKINASE"/>
    <property type="match status" value="1"/>
</dbReference>
<dbReference type="InterPro" id="IPR000600">
    <property type="entry name" value="ROK"/>
</dbReference>
<dbReference type="EC" id="2.7.1.2" evidence="3"/>
<evidence type="ECO:0000256" key="1">
    <source>
        <dbReference type="ARBA" id="ARBA00006479"/>
    </source>
</evidence>
<accession>A0A2Z3YV40</accession>
<keyword evidence="3" id="KW-0808">Transferase</keyword>
<evidence type="ECO:0000313" key="3">
    <source>
        <dbReference type="EMBL" id="AWT26454.1"/>
    </source>
</evidence>
<keyword evidence="4" id="KW-1185">Reference proteome</keyword>
<comment type="similarity">
    <text evidence="1">Belongs to the ROK (NagC/XylR) family.</text>
</comment>
<name>A0A2Z3YV40_9CORY</name>
<dbReference type="PANTHER" id="PTHR18964">
    <property type="entry name" value="ROK (REPRESSOR, ORF, KINASE) FAMILY"/>
    <property type="match status" value="1"/>
</dbReference>
<dbReference type="GO" id="GO:0004340">
    <property type="term" value="F:glucokinase activity"/>
    <property type="evidence" value="ECO:0007669"/>
    <property type="project" value="UniProtKB-EC"/>
</dbReference>
<dbReference type="Gene3D" id="3.30.420.40">
    <property type="match status" value="2"/>
</dbReference>
<evidence type="ECO:0000313" key="4">
    <source>
        <dbReference type="Proteomes" id="UP000247696"/>
    </source>
</evidence>
<feature type="region of interest" description="Disordered" evidence="2">
    <location>
        <begin position="324"/>
        <end position="347"/>
    </location>
</feature>